<feature type="binding site" evidence="8">
    <location>
        <position position="4"/>
    </location>
    <ligand>
        <name>Mg(2+)</name>
        <dbReference type="ChEBI" id="CHEBI:18420"/>
    </ligand>
</feature>
<keyword evidence="11" id="KW-1185">Reference proteome</keyword>
<comment type="cofactor">
    <cofactor evidence="1 8">
        <name>Mg(2+)</name>
        <dbReference type="ChEBI" id="CHEBI:18420"/>
    </cofactor>
</comment>
<protein>
    <recommendedName>
        <fullName evidence="8">Ribonuclease VapC</fullName>
        <shortName evidence="8">RNase VapC</shortName>
        <ecNumber evidence="8">3.1.-.-</ecNumber>
    </recommendedName>
    <alternativeName>
        <fullName evidence="8">Toxin VapC</fullName>
    </alternativeName>
</protein>
<dbReference type="PANTHER" id="PTHR33653">
    <property type="entry name" value="RIBONUCLEASE VAPC2"/>
    <property type="match status" value="1"/>
</dbReference>
<evidence type="ECO:0000256" key="2">
    <source>
        <dbReference type="ARBA" id="ARBA00022649"/>
    </source>
</evidence>
<dbReference type="GO" id="GO:0000287">
    <property type="term" value="F:magnesium ion binding"/>
    <property type="evidence" value="ECO:0007669"/>
    <property type="project" value="UniProtKB-UniRule"/>
</dbReference>
<evidence type="ECO:0000256" key="6">
    <source>
        <dbReference type="ARBA" id="ARBA00022842"/>
    </source>
</evidence>
<evidence type="ECO:0000256" key="1">
    <source>
        <dbReference type="ARBA" id="ARBA00001946"/>
    </source>
</evidence>
<evidence type="ECO:0000259" key="9">
    <source>
        <dbReference type="Pfam" id="PF01850"/>
    </source>
</evidence>
<evidence type="ECO:0000256" key="7">
    <source>
        <dbReference type="ARBA" id="ARBA00038093"/>
    </source>
</evidence>
<dbReference type="Pfam" id="PF01850">
    <property type="entry name" value="PIN"/>
    <property type="match status" value="1"/>
</dbReference>
<dbReference type="AlphaFoldDB" id="A0A437P8P3"/>
<keyword evidence="6 8" id="KW-0460">Magnesium</keyword>
<accession>A0A437P8P3</accession>
<sequence length="131" mass="13969">MFVDTSALIAILAGEADAAALVARLQRARQRLTSPYAVYETTISLSRILDLPLPDAREAVLDYLALAVIQVVAVSPKTADGAIEAFERYGKGRHPAGLTHADCFAYACAQAYRMPLLFKGSGFPLTDIAAA</sequence>
<dbReference type="Gene3D" id="3.40.50.1010">
    <property type="entry name" value="5'-nuclease"/>
    <property type="match status" value="1"/>
</dbReference>
<dbReference type="SUPFAM" id="SSF88723">
    <property type="entry name" value="PIN domain-like"/>
    <property type="match status" value="1"/>
</dbReference>
<evidence type="ECO:0000256" key="3">
    <source>
        <dbReference type="ARBA" id="ARBA00022722"/>
    </source>
</evidence>
<evidence type="ECO:0000256" key="4">
    <source>
        <dbReference type="ARBA" id="ARBA00022723"/>
    </source>
</evidence>
<dbReference type="InterPro" id="IPR022907">
    <property type="entry name" value="VapC_family"/>
</dbReference>
<evidence type="ECO:0000313" key="10">
    <source>
        <dbReference type="EMBL" id="RVU18468.1"/>
    </source>
</evidence>
<keyword evidence="4 8" id="KW-0479">Metal-binding</keyword>
<dbReference type="EC" id="3.1.-.-" evidence="8"/>
<reference evidence="10 11" key="1">
    <citation type="submission" date="2019-01" db="EMBL/GenBank/DDBJ databases">
        <authorList>
            <person name="Chen W.-M."/>
        </authorList>
    </citation>
    <scope>NUCLEOTIDE SEQUENCE [LARGE SCALE GENOMIC DNA]</scope>
    <source>
        <strain evidence="10 11">TER-1</strain>
    </source>
</reference>
<proteinExistence type="inferred from homology"/>
<organism evidence="10 11">
    <name type="scientific">Methylobacterium oryzihabitans</name>
    <dbReference type="NCBI Taxonomy" id="2499852"/>
    <lineage>
        <taxon>Bacteria</taxon>
        <taxon>Pseudomonadati</taxon>
        <taxon>Pseudomonadota</taxon>
        <taxon>Alphaproteobacteria</taxon>
        <taxon>Hyphomicrobiales</taxon>
        <taxon>Methylobacteriaceae</taxon>
        <taxon>Methylobacterium</taxon>
    </lineage>
</organism>
<evidence type="ECO:0000313" key="11">
    <source>
        <dbReference type="Proteomes" id="UP000286997"/>
    </source>
</evidence>
<keyword evidence="2 8" id="KW-1277">Toxin-antitoxin system</keyword>
<dbReference type="InterPro" id="IPR002716">
    <property type="entry name" value="PIN_dom"/>
</dbReference>
<gene>
    <name evidence="8" type="primary">vapC</name>
    <name evidence="10" type="ORF">EOE48_11315</name>
</gene>
<dbReference type="EMBL" id="SACP01000009">
    <property type="protein sequence ID" value="RVU18468.1"/>
    <property type="molecule type" value="Genomic_DNA"/>
</dbReference>
<keyword evidence="5 8" id="KW-0378">Hydrolase</keyword>
<feature type="domain" description="PIN" evidence="9">
    <location>
        <begin position="1"/>
        <end position="124"/>
    </location>
</feature>
<keyword evidence="8" id="KW-0800">Toxin</keyword>
<dbReference type="GO" id="GO:0090729">
    <property type="term" value="F:toxin activity"/>
    <property type="evidence" value="ECO:0007669"/>
    <property type="project" value="UniProtKB-KW"/>
</dbReference>
<dbReference type="GO" id="GO:0004540">
    <property type="term" value="F:RNA nuclease activity"/>
    <property type="evidence" value="ECO:0007669"/>
    <property type="project" value="InterPro"/>
</dbReference>
<dbReference type="GO" id="GO:0016787">
    <property type="term" value="F:hydrolase activity"/>
    <property type="evidence" value="ECO:0007669"/>
    <property type="project" value="UniProtKB-KW"/>
</dbReference>
<comment type="caution">
    <text evidence="10">The sequence shown here is derived from an EMBL/GenBank/DDBJ whole genome shotgun (WGS) entry which is preliminary data.</text>
</comment>
<dbReference type="PANTHER" id="PTHR33653:SF1">
    <property type="entry name" value="RIBONUCLEASE VAPC2"/>
    <property type="match status" value="1"/>
</dbReference>
<dbReference type="OrthoDB" id="32625at2"/>
<feature type="binding site" evidence="8">
    <location>
        <position position="102"/>
    </location>
    <ligand>
        <name>Mg(2+)</name>
        <dbReference type="ChEBI" id="CHEBI:18420"/>
    </ligand>
</feature>
<comment type="function">
    <text evidence="8">Toxic component of a toxin-antitoxin (TA) system. An RNase.</text>
</comment>
<dbReference type="InterPro" id="IPR050556">
    <property type="entry name" value="Type_II_TA_system_RNase"/>
</dbReference>
<dbReference type="HAMAP" id="MF_00265">
    <property type="entry name" value="VapC_Nob1"/>
    <property type="match status" value="1"/>
</dbReference>
<evidence type="ECO:0000256" key="8">
    <source>
        <dbReference type="HAMAP-Rule" id="MF_00265"/>
    </source>
</evidence>
<dbReference type="CDD" id="cd09871">
    <property type="entry name" value="PIN_MtVapC28-VapC30-like"/>
    <property type="match status" value="1"/>
</dbReference>
<dbReference type="InterPro" id="IPR029060">
    <property type="entry name" value="PIN-like_dom_sf"/>
</dbReference>
<keyword evidence="3 8" id="KW-0540">Nuclease</keyword>
<name>A0A437P8P3_9HYPH</name>
<comment type="similarity">
    <text evidence="7 8">Belongs to the PINc/VapC protein family.</text>
</comment>
<evidence type="ECO:0000256" key="5">
    <source>
        <dbReference type="ARBA" id="ARBA00022801"/>
    </source>
</evidence>
<dbReference type="Proteomes" id="UP000286997">
    <property type="component" value="Unassembled WGS sequence"/>
</dbReference>
<dbReference type="RefSeq" id="WP_127728965.1">
    <property type="nucleotide sequence ID" value="NZ_SACP01000009.1"/>
</dbReference>